<feature type="domain" description="Thioredoxin" evidence="3">
    <location>
        <begin position="68"/>
        <end position="210"/>
    </location>
</feature>
<dbReference type="Pfam" id="PF08534">
    <property type="entry name" value="Redoxin"/>
    <property type="match status" value="1"/>
</dbReference>
<dbReference type="PANTHER" id="PTHR42852">
    <property type="entry name" value="THIOL:DISULFIDE INTERCHANGE PROTEIN DSBE"/>
    <property type="match status" value="1"/>
</dbReference>
<dbReference type="PANTHER" id="PTHR42852:SF16">
    <property type="entry name" value="THIOL:DISULFIDE INTERCHANGE PROTEIN TLPA"/>
    <property type="match status" value="1"/>
</dbReference>
<evidence type="ECO:0000256" key="2">
    <source>
        <dbReference type="SAM" id="SignalP"/>
    </source>
</evidence>
<keyword evidence="2" id="KW-0732">Signal</keyword>
<dbReference type="InterPro" id="IPR013766">
    <property type="entry name" value="Thioredoxin_domain"/>
</dbReference>
<protein>
    <submittedName>
        <fullName evidence="4">Redoxin</fullName>
    </submittedName>
</protein>
<dbReference type="PROSITE" id="PS51257">
    <property type="entry name" value="PROKAR_LIPOPROTEIN"/>
    <property type="match status" value="1"/>
</dbReference>
<accession>G5JWG0</accession>
<reference evidence="4 5" key="1">
    <citation type="journal article" date="2014" name="Int. J. Syst. Evol. Microbiol.">
        <title>Phylogenomics and the dynamic genome evolution of the genus Streptococcus.</title>
        <authorList>
            <consortium name="The Broad Institute Genome Sequencing Platform"/>
            <person name="Richards V.P."/>
            <person name="Palmer S.R."/>
            <person name="Pavinski Bitar P.D."/>
            <person name="Qin X."/>
            <person name="Weinstock G.M."/>
            <person name="Highlander S.K."/>
            <person name="Town C.D."/>
            <person name="Burne R.A."/>
            <person name="Stanhope M.J."/>
        </authorList>
    </citation>
    <scope>NUCLEOTIDE SEQUENCE [LARGE SCALE GENOMIC DNA]</scope>
    <source>
        <strain evidence="4 5">NCTC 11558</strain>
    </source>
</reference>
<feature type="compositionally biased region" description="Basic and acidic residues" evidence="1">
    <location>
        <begin position="48"/>
        <end position="66"/>
    </location>
</feature>
<dbReference type="AlphaFoldDB" id="G5JWG0"/>
<name>G5JWG0_9STRE</name>
<sequence>MKKISLILTSLSCLALLTACAQKESIMPKKDSMTAKQQMTTRSSSKIKKGEQMKDNQHKLTSDRTKLKNTGKRAPDFTLMDVKGKTHKLSDYKGKKVYLKFWASWCSICLSTLPDTKELAAMKNKDYEVLTVVAPKQNNEKSEKTFKKWLSGTEYKNLPILLDSKGELLKAYGVRSYPTSAFIGSDGVLVKKHIGYMSKKNIEKTLKDIK</sequence>
<dbReference type="CDD" id="cd02966">
    <property type="entry name" value="TlpA_like_family"/>
    <property type="match status" value="1"/>
</dbReference>
<dbReference type="InterPro" id="IPR036249">
    <property type="entry name" value="Thioredoxin-like_sf"/>
</dbReference>
<evidence type="ECO:0000256" key="1">
    <source>
        <dbReference type="SAM" id="MobiDB-lite"/>
    </source>
</evidence>
<dbReference type="PROSITE" id="PS51352">
    <property type="entry name" value="THIOREDOXIN_2"/>
    <property type="match status" value="1"/>
</dbReference>
<feature type="region of interest" description="Disordered" evidence="1">
    <location>
        <begin position="30"/>
        <end position="67"/>
    </location>
</feature>
<evidence type="ECO:0000259" key="3">
    <source>
        <dbReference type="PROSITE" id="PS51352"/>
    </source>
</evidence>
<dbReference type="STRING" id="764298.STRMA_1906"/>
<dbReference type="RefSeq" id="WP_003082249.1">
    <property type="nucleotide sequence ID" value="NZ_AEUW02000001.1"/>
</dbReference>
<dbReference type="InterPro" id="IPR013740">
    <property type="entry name" value="Redoxin"/>
</dbReference>
<feature type="chain" id="PRO_5003479419" evidence="2">
    <location>
        <begin position="22"/>
        <end position="210"/>
    </location>
</feature>
<keyword evidence="5" id="KW-1185">Reference proteome</keyword>
<dbReference type="Gene3D" id="3.40.30.10">
    <property type="entry name" value="Glutaredoxin"/>
    <property type="match status" value="1"/>
</dbReference>
<dbReference type="EMBL" id="AEUW02000001">
    <property type="protein sequence ID" value="EHJ53262.1"/>
    <property type="molecule type" value="Genomic_DNA"/>
</dbReference>
<proteinExistence type="predicted"/>
<dbReference type="GO" id="GO:0016491">
    <property type="term" value="F:oxidoreductase activity"/>
    <property type="evidence" value="ECO:0007669"/>
    <property type="project" value="InterPro"/>
</dbReference>
<evidence type="ECO:0000313" key="4">
    <source>
        <dbReference type="EMBL" id="EHJ53262.1"/>
    </source>
</evidence>
<feature type="signal peptide" evidence="2">
    <location>
        <begin position="1"/>
        <end position="21"/>
    </location>
</feature>
<dbReference type="Proteomes" id="UP000003573">
    <property type="component" value="Unassembled WGS sequence"/>
</dbReference>
<dbReference type="eggNOG" id="COG0526">
    <property type="taxonomic scope" value="Bacteria"/>
</dbReference>
<comment type="caution">
    <text evidence="4">The sequence shown here is derived from an EMBL/GenBank/DDBJ whole genome shotgun (WGS) entry which is preliminary data.</text>
</comment>
<gene>
    <name evidence="4" type="ORF">STRMA_1906</name>
</gene>
<organism evidence="4 5">
    <name type="scientific">Streptococcus macacae NCTC 11558</name>
    <dbReference type="NCBI Taxonomy" id="764298"/>
    <lineage>
        <taxon>Bacteria</taxon>
        <taxon>Bacillati</taxon>
        <taxon>Bacillota</taxon>
        <taxon>Bacilli</taxon>
        <taxon>Lactobacillales</taxon>
        <taxon>Streptococcaceae</taxon>
        <taxon>Streptococcus</taxon>
    </lineage>
</organism>
<dbReference type="OrthoDB" id="25753at2"/>
<feature type="compositionally biased region" description="Polar residues" evidence="1">
    <location>
        <begin position="34"/>
        <end position="44"/>
    </location>
</feature>
<dbReference type="SUPFAM" id="SSF52833">
    <property type="entry name" value="Thioredoxin-like"/>
    <property type="match status" value="1"/>
</dbReference>
<dbReference type="InterPro" id="IPR050553">
    <property type="entry name" value="Thioredoxin_ResA/DsbE_sf"/>
</dbReference>
<evidence type="ECO:0000313" key="5">
    <source>
        <dbReference type="Proteomes" id="UP000003573"/>
    </source>
</evidence>